<feature type="chain" id="PRO_5045874223" evidence="2">
    <location>
        <begin position="19"/>
        <end position="463"/>
    </location>
</feature>
<dbReference type="InterPro" id="IPR031566">
    <property type="entry name" value="CitMHS_2"/>
</dbReference>
<dbReference type="Pfam" id="PF16980">
    <property type="entry name" value="CitMHS_2"/>
    <property type="match status" value="1"/>
</dbReference>
<feature type="transmembrane region" description="Helical" evidence="1">
    <location>
        <begin position="125"/>
        <end position="146"/>
    </location>
</feature>
<keyword evidence="1" id="KW-0472">Membrane</keyword>
<organism evidence="3 4">
    <name type="scientific">Deefgea chitinilytica</name>
    <dbReference type="NCBI Taxonomy" id="570276"/>
    <lineage>
        <taxon>Bacteria</taxon>
        <taxon>Pseudomonadati</taxon>
        <taxon>Pseudomonadota</taxon>
        <taxon>Betaproteobacteria</taxon>
        <taxon>Neisseriales</taxon>
        <taxon>Chitinibacteraceae</taxon>
        <taxon>Deefgea</taxon>
    </lineage>
</organism>
<dbReference type="Proteomes" id="UP001195660">
    <property type="component" value="Unassembled WGS sequence"/>
</dbReference>
<reference evidence="3 4" key="1">
    <citation type="submission" date="2019-11" db="EMBL/GenBank/DDBJ databases">
        <title>Novel Deefgea species.</title>
        <authorList>
            <person name="Han J.-H."/>
        </authorList>
    </citation>
    <scope>NUCLEOTIDE SEQUENCE [LARGE SCALE GENOMIC DNA]</scope>
    <source>
        <strain evidence="3 4">LMG 24817</strain>
    </source>
</reference>
<evidence type="ECO:0000256" key="1">
    <source>
        <dbReference type="SAM" id="Phobius"/>
    </source>
</evidence>
<feature type="transmembrane region" description="Helical" evidence="1">
    <location>
        <begin position="60"/>
        <end position="80"/>
    </location>
</feature>
<dbReference type="EMBL" id="WOFE01000009">
    <property type="protein sequence ID" value="MBM5572606.1"/>
    <property type="molecule type" value="Genomic_DNA"/>
</dbReference>
<feature type="transmembrane region" description="Helical" evidence="1">
    <location>
        <begin position="244"/>
        <end position="262"/>
    </location>
</feature>
<sequence length="463" mass="50060">MNKKLLGLLALLPSVAMAADFDGAQLSLLWAAPFAGLLLSIALFPIFAPGCWHHHFGKIAAFWAAAFLLPFTVVYGIAPASGIVAHALLDEYIPFILILFALYTVSGGILVWGNLHGSPALNTGILAFGTVIASLMGTTGAAMLLIRPLLKANDNRKHNVHVVVFFIFLVANIGGGLTPLGDPPLFLGFLKGVDFLWTVEHMLAPVAFAASILLVMFYVIDSYYYKKEGVLPVDKTPDSKLQFFGLWNFALIAAIVGCVVMSGVWRPGISWHILGSELALQDLVRDVLLVVIALLSLRFTPKQVRAGNEFNWNPILEVAKLFAAIFIAMAPAIAILRAGSAGEMAELVDMVSNADGTPINYMYFWMTGLLSAFLDNAPTYLVFYNLAHGDAAVLMGPMAQTLLAISVGAVFMGALSYIGNAPNFMVKAVAEDRGVKMPSFFGYMAWSCVCLLPIFFVMTFVFF</sequence>
<feature type="transmembrane region" description="Helical" evidence="1">
    <location>
        <begin position="361"/>
        <end position="386"/>
    </location>
</feature>
<proteinExistence type="predicted"/>
<keyword evidence="1" id="KW-1133">Transmembrane helix</keyword>
<feature type="transmembrane region" description="Helical" evidence="1">
    <location>
        <begin position="440"/>
        <end position="462"/>
    </location>
</feature>
<accession>A0ABS2CEQ2</accession>
<feature type="transmembrane region" description="Helical" evidence="1">
    <location>
        <begin position="28"/>
        <end position="48"/>
    </location>
</feature>
<evidence type="ECO:0000313" key="4">
    <source>
        <dbReference type="Proteomes" id="UP001195660"/>
    </source>
</evidence>
<keyword evidence="4" id="KW-1185">Reference proteome</keyword>
<feature type="transmembrane region" description="Helical" evidence="1">
    <location>
        <begin position="398"/>
        <end position="419"/>
    </location>
</feature>
<protein>
    <submittedName>
        <fullName evidence="3">Sodium:proton antiporter</fullName>
    </submittedName>
</protein>
<feature type="transmembrane region" description="Helical" evidence="1">
    <location>
        <begin position="92"/>
        <end position="113"/>
    </location>
</feature>
<keyword evidence="1" id="KW-0812">Transmembrane</keyword>
<gene>
    <name evidence="3" type="ORF">GM173_13600</name>
</gene>
<evidence type="ECO:0000256" key="2">
    <source>
        <dbReference type="SAM" id="SignalP"/>
    </source>
</evidence>
<feature type="transmembrane region" description="Helical" evidence="1">
    <location>
        <begin position="321"/>
        <end position="340"/>
    </location>
</feature>
<comment type="caution">
    <text evidence="3">The sequence shown here is derived from an EMBL/GenBank/DDBJ whole genome shotgun (WGS) entry which is preliminary data.</text>
</comment>
<feature type="signal peptide" evidence="2">
    <location>
        <begin position="1"/>
        <end position="18"/>
    </location>
</feature>
<feature type="transmembrane region" description="Helical" evidence="1">
    <location>
        <begin position="158"/>
        <end position="181"/>
    </location>
</feature>
<evidence type="ECO:0000313" key="3">
    <source>
        <dbReference type="EMBL" id="MBM5572606.1"/>
    </source>
</evidence>
<dbReference type="RefSeq" id="WP_203571937.1">
    <property type="nucleotide sequence ID" value="NZ_WOFE01000009.1"/>
</dbReference>
<feature type="transmembrane region" description="Helical" evidence="1">
    <location>
        <begin position="202"/>
        <end position="224"/>
    </location>
</feature>
<keyword evidence="2" id="KW-0732">Signal</keyword>
<name>A0ABS2CEQ2_9NEIS</name>